<dbReference type="InterPro" id="IPR036291">
    <property type="entry name" value="NAD(P)-bd_dom_sf"/>
</dbReference>
<organism evidence="5 6">
    <name type="scientific">Tieghemostelium lacteum</name>
    <name type="common">Slime mold</name>
    <name type="synonym">Dictyostelium lacteum</name>
    <dbReference type="NCBI Taxonomy" id="361077"/>
    <lineage>
        <taxon>Eukaryota</taxon>
        <taxon>Amoebozoa</taxon>
        <taxon>Evosea</taxon>
        <taxon>Eumycetozoa</taxon>
        <taxon>Dictyostelia</taxon>
        <taxon>Dictyosteliales</taxon>
        <taxon>Raperosteliaceae</taxon>
        <taxon>Tieghemostelium</taxon>
    </lineage>
</organism>
<evidence type="ECO:0000256" key="4">
    <source>
        <dbReference type="RuleBase" id="RU000363"/>
    </source>
</evidence>
<dbReference type="Pfam" id="PF00106">
    <property type="entry name" value="adh_short"/>
    <property type="match status" value="1"/>
</dbReference>
<keyword evidence="6" id="KW-1185">Reference proteome</keyword>
<evidence type="ECO:0000313" key="5">
    <source>
        <dbReference type="EMBL" id="KYQ92111.1"/>
    </source>
</evidence>
<dbReference type="SUPFAM" id="SSF51735">
    <property type="entry name" value="NAD(P)-binding Rossmann-fold domains"/>
    <property type="match status" value="1"/>
</dbReference>
<evidence type="ECO:0000313" key="6">
    <source>
        <dbReference type="Proteomes" id="UP000076078"/>
    </source>
</evidence>
<accession>A0A151ZDU2</accession>
<dbReference type="GO" id="GO:0016491">
    <property type="term" value="F:oxidoreductase activity"/>
    <property type="evidence" value="ECO:0007669"/>
    <property type="project" value="UniProtKB-KW"/>
</dbReference>
<evidence type="ECO:0000256" key="1">
    <source>
        <dbReference type="ARBA" id="ARBA00006484"/>
    </source>
</evidence>
<gene>
    <name evidence="5" type="ORF">DLAC_06951</name>
</gene>
<sequence>MTDKLVVLISGANKGIGYQVAKLFAGSGTITYIGSRNEALGLKAKEELSKDLPNADIRVIKLELGNIETVKLAVDKITKETGKLDYLINNAAVALGYGKPSQYDPEILRKTYDINFFGTVELTQFFIPLLRKGNEKVIVNVSSDLGSLQLQNYGGFKHNAVNFLSYNTSKTALNAFTVVLSKELAAEGFRINSVNPGFTKTDLNRNTGERTPEYAGKIVYEAAIKQHGTGRFLGEDYTIHPW</sequence>
<proteinExistence type="inferred from homology"/>
<comment type="caution">
    <text evidence="5">The sequence shown here is derived from an EMBL/GenBank/DDBJ whole genome shotgun (WGS) entry which is preliminary data.</text>
</comment>
<keyword evidence="3" id="KW-0560">Oxidoreductase</keyword>
<evidence type="ECO:0000256" key="2">
    <source>
        <dbReference type="ARBA" id="ARBA00022857"/>
    </source>
</evidence>
<dbReference type="EMBL" id="LODT01000031">
    <property type="protein sequence ID" value="KYQ92111.1"/>
    <property type="molecule type" value="Genomic_DNA"/>
</dbReference>
<comment type="similarity">
    <text evidence="1 4">Belongs to the short-chain dehydrogenases/reductases (SDR) family.</text>
</comment>
<reference evidence="5 6" key="1">
    <citation type="submission" date="2015-12" db="EMBL/GenBank/DDBJ databases">
        <title>Dictyostelia acquired genes for synthesis and detection of signals that induce cell-type specialization by lateral gene transfer from prokaryotes.</title>
        <authorList>
            <person name="Gloeckner G."/>
            <person name="Schaap P."/>
        </authorList>
    </citation>
    <scope>NUCLEOTIDE SEQUENCE [LARGE SCALE GENOMIC DNA]</scope>
    <source>
        <strain evidence="5 6">TK</strain>
    </source>
</reference>
<dbReference type="InterPro" id="IPR002347">
    <property type="entry name" value="SDR_fam"/>
</dbReference>
<dbReference type="AlphaFoldDB" id="A0A151ZDU2"/>
<dbReference type="PANTHER" id="PTHR43490">
    <property type="entry name" value="(+)-NEOMENTHOL DEHYDROGENASE"/>
    <property type="match status" value="1"/>
</dbReference>
<dbReference type="PRINTS" id="PR00080">
    <property type="entry name" value="SDRFAMILY"/>
</dbReference>
<dbReference type="PANTHER" id="PTHR43490:SF99">
    <property type="entry name" value="SHORT-CHAIN DEHYDROGENASE_REDUCTASE"/>
    <property type="match status" value="1"/>
</dbReference>
<dbReference type="Gene3D" id="3.40.50.720">
    <property type="entry name" value="NAD(P)-binding Rossmann-like Domain"/>
    <property type="match status" value="1"/>
</dbReference>
<evidence type="ECO:0000256" key="3">
    <source>
        <dbReference type="ARBA" id="ARBA00023002"/>
    </source>
</evidence>
<dbReference type="OrthoDB" id="16849at2759"/>
<dbReference type="Proteomes" id="UP000076078">
    <property type="component" value="Unassembled WGS sequence"/>
</dbReference>
<keyword evidence="2" id="KW-0521">NADP</keyword>
<dbReference type="PRINTS" id="PR00081">
    <property type="entry name" value="GDHRDH"/>
</dbReference>
<dbReference type="STRING" id="361077.A0A151ZDU2"/>
<dbReference type="OMA" id="FYFYMST"/>
<name>A0A151ZDU2_TIELA</name>
<dbReference type="InParanoid" id="A0A151ZDU2"/>
<protein>
    <submittedName>
        <fullName evidence="5">Short-chain dehydrogenase/reductase (SDR) family protein</fullName>
    </submittedName>
</protein>